<sequence>MCIGKNEEVNGNGDGEKLCSTDGLTNDDHLMEMVPASLYRNLNMKFQIKDSESFKSGMLKNSKSKVGSRSSSSMKKGSSSLRDKEFDSETNSTSSSDSERERERAKRIKRRQQILAERAATKAFEAIKDRENPVAKLEGEK</sequence>
<comment type="caution">
    <text evidence="2">The sequence shown here is derived from an EMBL/GenBank/DDBJ whole genome shotgun (WGS) entry which is preliminary data.</text>
</comment>
<gene>
    <name evidence="2" type="ORF">OLEA9_A102065</name>
</gene>
<proteinExistence type="predicted"/>
<reference evidence="2 3" key="1">
    <citation type="submission" date="2019-12" db="EMBL/GenBank/DDBJ databases">
        <authorList>
            <person name="Alioto T."/>
            <person name="Alioto T."/>
            <person name="Gomez Garrido J."/>
        </authorList>
    </citation>
    <scope>NUCLEOTIDE SEQUENCE [LARGE SCALE GENOMIC DNA]</scope>
</reference>
<dbReference type="AlphaFoldDB" id="A0A8S0QZB4"/>
<accession>A0A8S0QZB4</accession>
<evidence type="ECO:0000256" key="1">
    <source>
        <dbReference type="SAM" id="MobiDB-lite"/>
    </source>
</evidence>
<dbReference type="Gramene" id="OE9A102065T1">
    <property type="protein sequence ID" value="OE9A102065C1"/>
    <property type="gene ID" value="OE9A102065"/>
</dbReference>
<protein>
    <submittedName>
        <fullName evidence="2">Uncharacterized protein</fullName>
    </submittedName>
</protein>
<feature type="region of interest" description="Disordered" evidence="1">
    <location>
        <begin position="51"/>
        <end position="114"/>
    </location>
</feature>
<name>A0A8S0QZB4_OLEEU</name>
<keyword evidence="3" id="KW-1185">Reference proteome</keyword>
<dbReference type="Proteomes" id="UP000594638">
    <property type="component" value="Unassembled WGS sequence"/>
</dbReference>
<organism evidence="2 3">
    <name type="scientific">Olea europaea subsp. europaea</name>
    <dbReference type="NCBI Taxonomy" id="158383"/>
    <lineage>
        <taxon>Eukaryota</taxon>
        <taxon>Viridiplantae</taxon>
        <taxon>Streptophyta</taxon>
        <taxon>Embryophyta</taxon>
        <taxon>Tracheophyta</taxon>
        <taxon>Spermatophyta</taxon>
        <taxon>Magnoliopsida</taxon>
        <taxon>eudicotyledons</taxon>
        <taxon>Gunneridae</taxon>
        <taxon>Pentapetalae</taxon>
        <taxon>asterids</taxon>
        <taxon>lamiids</taxon>
        <taxon>Lamiales</taxon>
        <taxon>Oleaceae</taxon>
        <taxon>Oleeae</taxon>
        <taxon>Olea</taxon>
    </lineage>
</organism>
<evidence type="ECO:0000313" key="2">
    <source>
        <dbReference type="EMBL" id="CAA2971353.1"/>
    </source>
</evidence>
<feature type="compositionally biased region" description="Low complexity" evidence="1">
    <location>
        <begin position="60"/>
        <end position="80"/>
    </location>
</feature>
<evidence type="ECO:0000313" key="3">
    <source>
        <dbReference type="Proteomes" id="UP000594638"/>
    </source>
</evidence>
<dbReference type="EMBL" id="CACTIH010002008">
    <property type="protein sequence ID" value="CAA2971353.1"/>
    <property type="molecule type" value="Genomic_DNA"/>
</dbReference>